<dbReference type="PANTHER" id="PTHR11739:SF23">
    <property type="entry name" value="CITRATE SYNTHASE 2-RELATED"/>
    <property type="match status" value="1"/>
</dbReference>
<comment type="catalytic activity">
    <reaction evidence="4">
        <text>oxaloacetate + acetyl-CoA + H2O = citrate + CoA + H(+)</text>
        <dbReference type="Rhea" id="RHEA:16845"/>
        <dbReference type="ChEBI" id="CHEBI:15377"/>
        <dbReference type="ChEBI" id="CHEBI:15378"/>
        <dbReference type="ChEBI" id="CHEBI:16452"/>
        <dbReference type="ChEBI" id="CHEBI:16947"/>
        <dbReference type="ChEBI" id="CHEBI:57287"/>
        <dbReference type="ChEBI" id="CHEBI:57288"/>
        <dbReference type="EC" id="2.3.3.16"/>
    </reaction>
</comment>
<dbReference type="SUPFAM" id="SSF48256">
    <property type="entry name" value="Citrate synthase"/>
    <property type="match status" value="1"/>
</dbReference>
<evidence type="ECO:0000256" key="2">
    <source>
        <dbReference type="ARBA" id="ARBA00010566"/>
    </source>
</evidence>
<dbReference type="Pfam" id="PF00285">
    <property type="entry name" value="Citrate_synt"/>
    <property type="match status" value="1"/>
</dbReference>
<comment type="similarity">
    <text evidence="2 5 6">Belongs to the citrate synthase family.</text>
</comment>
<organism evidence="7 8">
    <name type="scientific">Williamsia serinedens</name>
    <dbReference type="NCBI Taxonomy" id="391736"/>
    <lineage>
        <taxon>Bacteria</taxon>
        <taxon>Bacillati</taxon>
        <taxon>Actinomycetota</taxon>
        <taxon>Actinomycetes</taxon>
        <taxon>Mycobacteriales</taxon>
        <taxon>Nocardiaceae</taxon>
        <taxon>Williamsia</taxon>
    </lineage>
</organism>
<dbReference type="PRINTS" id="PR00143">
    <property type="entry name" value="CITRTSNTHASE"/>
</dbReference>
<dbReference type="InterPro" id="IPR016142">
    <property type="entry name" value="Citrate_synth-like_lrg_a-sub"/>
</dbReference>
<dbReference type="PROSITE" id="PS00480">
    <property type="entry name" value="CITRATE_SYNTHASE"/>
    <property type="match status" value="1"/>
</dbReference>
<dbReference type="InterPro" id="IPR016143">
    <property type="entry name" value="Citrate_synth-like_sm_a-sub"/>
</dbReference>
<accession>A0ABT1H762</accession>
<gene>
    <name evidence="7" type="ORF">LX12_004214</name>
</gene>
<dbReference type="PIRSF" id="PIRSF001369">
    <property type="entry name" value="Citrate_synth"/>
    <property type="match status" value="1"/>
</dbReference>
<evidence type="ECO:0000256" key="4">
    <source>
        <dbReference type="ARBA" id="ARBA00049288"/>
    </source>
</evidence>
<evidence type="ECO:0000313" key="7">
    <source>
        <dbReference type="EMBL" id="MCP2163001.1"/>
    </source>
</evidence>
<dbReference type="RefSeq" id="WP_253656568.1">
    <property type="nucleotide sequence ID" value="NZ_BAAAOE010000007.1"/>
</dbReference>
<dbReference type="PANTHER" id="PTHR11739">
    <property type="entry name" value="CITRATE SYNTHASE"/>
    <property type="match status" value="1"/>
</dbReference>
<protein>
    <recommendedName>
        <fullName evidence="5">Citrate synthase</fullName>
    </recommendedName>
</protein>
<reference evidence="7 8" key="1">
    <citation type="submission" date="2022-06" db="EMBL/GenBank/DDBJ databases">
        <title>Genomic Encyclopedia of Archaeal and Bacterial Type Strains, Phase II (KMG-II): from individual species to whole genera.</title>
        <authorList>
            <person name="Goeker M."/>
        </authorList>
    </citation>
    <scope>NUCLEOTIDE SEQUENCE [LARGE SCALE GENOMIC DNA]</scope>
    <source>
        <strain evidence="7 8">DSM 45037</strain>
    </source>
</reference>
<keyword evidence="8" id="KW-1185">Reference proteome</keyword>
<dbReference type="InterPro" id="IPR036969">
    <property type="entry name" value="Citrate_synthase_sf"/>
</dbReference>
<dbReference type="EMBL" id="JAMTCG010000010">
    <property type="protein sequence ID" value="MCP2163001.1"/>
    <property type="molecule type" value="Genomic_DNA"/>
</dbReference>
<name>A0ABT1H762_9NOCA</name>
<evidence type="ECO:0000256" key="6">
    <source>
        <dbReference type="RuleBase" id="RU003406"/>
    </source>
</evidence>
<dbReference type="InterPro" id="IPR024176">
    <property type="entry name" value="Citrate_synthase_bac-typ"/>
</dbReference>
<evidence type="ECO:0000256" key="3">
    <source>
        <dbReference type="ARBA" id="ARBA00022679"/>
    </source>
</evidence>
<evidence type="ECO:0000256" key="1">
    <source>
        <dbReference type="ARBA" id="ARBA00005163"/>
    </source>
</evidence>
<comment type="pathway">
    <text evidence="1">Carbohydrate metabolism; tricarboxylic acid cycle.</text>
</comment>
<evidence type="ECO:0000313" key="8">
    <source>
        <dbReference type="Proteomes" id="UP001205740"/>
    </source>
</evidence>
<dbReference type="InterPro" id="IPR002020">
    <property type="entry name" value="Citrate_synthase"/>
</dbReference>
<comment type="caution">
    <text evidence="7">The sequence shown here is derived from an EMBL/GenBank/DDBJ whole genome shotgun (WGS) entry which is preliminary data.</text>
</comment>
<dbReference type="Gene3D" id="1.10.580.10">
    <property type="entry name" value="Citrate Synthase, domain 1"/>
    <property type="match status" value="1"/>
</dbReference>
<evidence type="ECO:0000256" key="5">
    <source>
        <dbReference type="PIRNR" id="PIRNR001369"/>
    </source>
</evidence>
<dbReference type="Gene3D" id="1.10.230.10">
    <property type="entry name" value="Cytochrome P450-Terp, domain 2"/>
    <property type="match status" value="1"/>
</dbReference>
<dbReference type="Proteomes" id="UP001205740">
    <property type="component" value="Unassembled WGS sequence"/>
</dbReference>
<sequence>MTLIEAAPGLSDVSVAETTIGDVRGDEGLYHYNRYPATDLARSSSFERVWFLFVHGRLPDPAELDTFVERIRTDRVVPEDLVALARTIGSTPGDHRPLVDLRTVLSAAAQYTGMRPLWDCDEDTRRDDGIRLCAMVPTLLGEVHRAAHGLDPVVPREDLDTPAHWLHAVTGEVAGPDETRAIEQYLISTVEHGFNASTFAARVIASTGADLPSAICGAIGAFSGPLHGGAPDRALDALDAIAARGGPAMTVADAGDVARRWARDELDAGRRLMGFGHAVYRTRDPRSELLREVATRLGGRTAELAVEVERAVVEVLAEARPDRPRYANVEFYAGVVMDRCGLPREMFTPTFAVSRVVGWTANVLEQARDRHIIRPRATYVGPPMDPPV</sequence>
<dbReference type="InterPro" id="IPR019810">
    <property type="entry name" value="Citrate_synthase_AS"/>
</dbReference>
<keyword evidence="3 5" id="KW-0808">Transferase</keyword>
<proteinExistence type="inferred from homology"/>